<evidence type="ECO:0000256" key="9">
    <source>
        <dbReference type="ARBA" id="ARBA00075525"/>
    </source>
</evidence>
<dbReference type="PANTHER" id="PTHR45716:SF3">
    <property type="entry name" value="SYNAPTOTAGMIN-LIKE PROTEIN 1"/>
    <property type="match status" value="1"/>
</dbReference>
<comment type="subcellular location">
    <subcellularLocation>
        <location evidence="2">Cell membrane</location>
    </subcellularLocation>
    <subcellularLocation>
        <location evidence="1">Endomembrane system</location>
        <topology evidence="1">Peripheral membrane protein</topology>
    </subcellularLocation>
</comment>
<keyword evidence="4" id="KW-0268">Exocytosis</keyword>
<organism evidence="13 14">
    <name type="scientific">Sus scrofa</name>
    <name type="common">Pig</name>
    <dbReference type="NCBI Taxonomy" id="9823"/>
    <lineage>
        <taxon>Eukaryota</taxon>
        <taxon>Metazoa</taxon>
        <taxon>Chordata</taxon>
        <taxon>Craniata</taxon>
        <taxon>Vertebrata</taxon>
        <taxon>Euteleostomi</taxon>
        <taxon>Mammalia</taxon>
        <taxon>Eutheria</taxon>
        <taxon>Laurasiatheria</taxon>
        <taxon>Artiodactyla</taxon>
        <taxon>Suina</taxon>
        <taxon>Suidae</taxon>
        <taxon>Sus</taxon>
    </lineage>
</organism>
<dbReference type="Proteomes" id="UP000694728">
    <property type="component" value="Unplaced"/>
</dbReference>
<name>A0A8D0NHN8_PIG</name>
<dbReference type="Proteomes" id="UP000694570">
    <property type="component" value="Unplaced"/>
</dbReference>
<dbReference type="CDD" id="cd08393">
    <property type="entry name" value="C2A_SLP-1_2"/>
    <property type="match status" value="1"/>
</dbReference>
<evidence type="ECO:0000313" key="14">
    <source>
        <dbReference type="Proteomes" id="UP000694726"/>
    </source>
</evidence>
<evidence type="ECO:0000256" key="6">
    <source>
        <dbReference type="ARBA" id="ARBA00022737"/>
    </source>
</evidence>
<dbReference type="AlphaFoldDB" id="A0A8D0NHN8"/>
<dbReference type="InterPro" id="IPR000008">
    <property type="entry name" value="C2_dom"/>
</dbReference>
<dbReference type="Ensembl" id="ENSSSCT00045057774.1">
    <property type="protein sequence ID" value="ENSSSCP00045040401.1"/>
    <property type="gene ID" value="ENSSSCG00045033790.1"/>
</dbReference>
<dbReference type="GO" id="GO:0005886">
    <property type="term" value="C:plasma membrane"/>
    <property type="evidence" value="ECO:0007669"/>
    <property type="project" value="UniProtKB-SubCell"/>
</dbReference>
<dbReference type="FunFam" id="2.60.40.150:FF:000006">
    <property type="entry name" value="Synaptotagmin-like 5, isoform CRA_a"/>
    <property type="match status" value="1"/>
</dbReference>
<dbReference type="PANTHER" id="PTHR45716">
    <property type="entry name" value="BITESIZE, ISOFORM I"/>
    <property type="match status" value="1"/>
</dbReference>
<keyword evidence="7" id="KW-0472">Membrane</keyword>
<dbReference type="GO" id="GO:0006887">
    <property type="term" value="P:exocytosis"/>
    <property type="evidence" value="ECO:0007669"/>
    <property type="project" value="UniProtKB-KW"/>
</dbReference>
<evidence type="ECO:0000256" key="7">
    <source>
        <dbReference type="ARBA" id="ARBA00023136"/>
    </source>
</evidence>
<evidence type="ECO:0000256" key="2">
    <source>
        <dbReference type="ARBA" id="ARBA00004236"/>
    </source>
</evidence>
<dbReference type="SMART" id="SM00239">
    <property type="entry name" value="C2"/>
    <property type="match status" value="2"/>
</dbReference>
<dbReference type="Proteomes" id="UP000694723">
    <property type="component" value="Unplaced"/>
</dbReference>
<accession>A0A8D0NHN8</accession>
<gene>
    <name evidence="13" type="primary">SYTL1</name>
</gene>
<feature type="compositionally biased region" description="Low complexity" evidence="10">
    <location>
        <begin position="234"/>
        <end position="254"/>
    </location>
</feature>
<dbReference type="Gene3D" id="6.10.250.3000">
    <property type="match status" value="1"/>
</dbReference>
<dbReference type="Ensembl" id="ENSSSCT00040082538.1">
    <property type="protein sequence ID" value="ENSSSCP00040035943.1"/>
    <property type="gene ID" value="ENSSSCG00040060685.1"/>
</dbReference>
<dbReference type="PROSITE" id="PS50004">
    <property type="entry name" value="C2"/>
    <property type="match status" value="2"/>
</dbReference>
<dbReference type="InterPro" id="IPR043567">
    <property type="entry name" value="SYTL1-5_C2B"/>
</dbReference>
<dbReference type="GO" id="GO:0012505">
    <property type="term" value="C:endomembrane system"/>
    <property type="evidence" value="ECO:0007669"/>
    <property type="project" value="UniProtKB-SubCell"/>
</dbReference>
<feature type="compositionally biased region" description="Basic and acidic residues" evidence="10">
    <location>
        <begin position="126"/>
        <end position="145"/>
    </location>
</feature>
<keyword evidence="3" id="KW-1003">Cell membrane</keyword>
<dbReference type="PROSITE" id="PS50916">
    <property type="entry name" value="RABBD"/>
    <property type="match status" value="1"/>
</dbReference>
<dbReference type="GO" id="GO:0006886">
    <property type="term" value="P:intracellular protein transport"/>
    <property type="evidence" value="ECO:0007669"/>
    <property type="project" value="InterPro"/>
</dbReference>
<dbReference type="FunFam" id="2.60.40.150:FF:000108">
    <property type="entry name" value="Synaptotagmin like 1"/>
    <property type="match status" value="1"/>
</dbReference>
<feature type="domain" description="C2" evidence="11">
    <location>
        <begin position="269"/>
        <end position="388"/>
    </location>
</feature>
<reference evidence="13" key="1">
    <citation type="submission" date="2025-05" db="UniProtKB">
        <authorList>
            <consortium name="Ensembl"/>
        </authorList>
    </citation>
    <scope>IDENTIFICATION</scope>
</reference>
<feature type="domain" description="C2" evidence="11">
    <location>
        <begin position="401"/>
        <end position="528"/>
    </location>
</feature>
<evidence type="ECO:0000256" key="8">
    <source>
        <dbReference type="ARBA" id="ARBA00072163"/>
    </source>
</evidence>
<dbReference type="GO" id="GO:0031267">
    <property type="term" value="F:small GTPase binding"/>
    <property type="evidence" value="ECO:0007669"/>
    <property type="project" value="InterPro"/>
</dbReference>
<dbReference type="Ensembl" id="ENSSSCT00060031450.1">
    <property type="protein sequence ID" value="ENSSSCP00060013481.1"/>
    <property type="gene ID" value="ENSSSCG00060023183.1"/>
</dbReference>
<sequence length="563" mass="62158">MPQRGHPSQEGLRVLPGLLMAHEPEPEADGLLDLSFLTEEEQEAIAEVLKRDAHLRQLEEGRVRKLRASLEDPGQLKILTGDWFQEARSQRHHHTHLGSDLVRASIRRKKGSRGDQARGSNGEAEAAGKETEEALEPRLPIDKAPQESLSEAEGPDFPSPYVPTKASDNEEEPPAQEAPGPADVQVPAAEEADPEPKPPSGAEEEPQPRPAQTQEASEILENGEEAPGPDPSLDRMLSSSSSMSSLNSSTLSGSQMSLSGEAEAAAVQVRGSVHFALHYEPGAAELRVHVIQCQGLAAARRRRSDPYVKSYLLPDKQSKRKTTVKKRNLNPIFNETLRYSVPQAELQGRVLSLSVWHRESLGRNIFLGEVEVPLDTWNWDSEPTWLPLQPRVPPSPDALPSRGLLSLSLKYIPAGSEGLPPSGELHFWVKEAQDLVPLRSGSLDTYIQCSVLPDDSRASRQRTRVVRRSLNPMFNHTMVYDGFEPADLRQACAELSLWDHGTLASRQLGGTRLSLGTGSSYGLQVPWMDSTPEEKQLWQTLLERPCEWVDGLLPLRTNLAPRT</sequence>
<dbReference type="Proteomes" id="UP000694722">
    <property type="component" value="Unplaced"/>
</dbReference>
<evidence type="ECO:0000256" key="4">
    <source>
        <dbReference type="ARBA" id="ARBA00022483"/>
    </source>
</evidence>
<keyword evidence="5" id="KW-0597">Phosphoprotein</keyword>
<dbReference type="Ensembl" id="ENSSSCT00015046682.1">
    <property type="protein sequence ID" value="ENSSSCP00015018452.1"/>
    <property type="gene ID" value="ENSSSCG00015035233.1"/>
</dbReference>
<dbReference type="Pfam" id="PF00168">
    <property type="entry name" value="C2"/>
    <property type="match status" value="2"/>
</dbReference>
<keyword evidence="6" id="KW-0677">Repeat</keyword>
<evidence type="ECO:0000313" key="13">
    <source>
        <dbReference type="Ensembl" id="ENSSSCP00015018452.1"/>
    </source>
</evidence>
<dbReference type="InterPro" id="IPR035892">
    <property type="entry name" value="C2_domain_sf"/>
</dbReference>
<dbReference type="InterPro" id="IPR010911">
    <property type="entry name" value="Rab_BD"/>
</dbReference>
<dbReference type="SUPFAM" id="SSF49562">
    <property type="entry name" value="C2 domain (Calcium/lipid-binding domain, CaLB)"/>
    <property type="match status" value="2"/>
</dbReference>
<evidence type="ECO:0000256" key="5">
    <source>
        <dbReference type="ARBA" id="ARBA00022553"/>
    </source>
</evidence>
<feature type="domain" description="RabBD" evidence="12">
    <location>
        <begin position="31"/>
        <end position="87"/>
    </location>
</feature>
<evidence type="ECO:0000256" key="10">
    <source>
        <dbReference type="SAM" id="MobiDB-lite"/>
    </source>
</evidence>
<feature type="region of interest" description="Disordered" evidence="10">
    <location>
        <begin position="90"/>
        <end position="254"/>
    </location>
</feature>
<protein>
    <recommendedName>
        <fullName evidence="8">Synaptotagmin-like protein 1</fullName>
    </recommendedName>
    <alternativeName>
        <fullName evidence="9">Exophilin-7</fullName>
    </alternativeName>
</protein>
<dbReference type="Gene3D" id="2.60.40.150">
    <property type="entry name" value="C2 domain"/>
    <property type="match status" value="2"/>
</dbReference>
<dbReference type="CDD" id="cd04020">
    <property type="entry name" value="C2B_SLP_1-2-3-4"/>
    <property type="match status" value="1"/>
</dbReference>
<evidence type="ECO:0000256" key="3">
    <source>
        <dbReference type="ARBA" id="ARBA00022475"/>
    </source>
</evidence>
<evidence type="ECO:0000259" key="12">
    <source>
        <dbReference type="PROSITE" id="PS50916"/>
    </source>
</evidence>
<evidence type="ECO:0000256" key="1">
    <source>
        <dbReference type="ARBA" id="ARBA00004184"/>
    </source>
</evidence>
<evidence type="ECO:0000259" key="11">
    <source>
        <dbReference type="PROSITE" id="PS50004"/>
    </source>
</evidence>
<dbReference type="Proteomes" id="UP000694726">
    <property type="component" value="Unplaced"/>
</dbReference>
<dbReference type="Ensembl" id="ENSSSCT00030075021.1">
    <property type="protein sequence ID" value="ENSSSCP00030034294.1"/>
    <property type="gene ID" value="ENSSSCG00030053825.1"/>
</dbReference>
<proteinExistence type="predicted"/>